<dbReference type="AlphaFoldDB" id="A0A1H6F7X2"/>
<keyword evidence="1" id="KW-0540">Nuclease</keyword>
<dbReference type="InterPro" id="IPR014174">
    <property type="entry name" value="CRISPR-assoc_prot_Cas6/Cmx6"/>
</dbReference>
<dbReference type="EMBL" id="FMSV02000440">
    <property type="protein sequence ID" value="SEH06220.1"/>
    <property type="molecule type" value="Genomic_DNA"/>
</dbReference>
<keyword evidence="1" id="KW-0255">Endonuclease</keyword>
<keyword evidence="2" id="KW-1185">Reference proteome</keyword>
<dbReference type="GO" id="GO:0004519">
    <property type="term" value="F:endonuclease activity"/>
    <property type="evidence" value="ECO:0007669"/>
    <property type="project" value="UniProtKB-KW"/>
</dbReference>
<sequence>MMWEEDEPEVPVKLADDVVDLVFNIECKSLPLDHSYALSSAIQGLLPWFEALEQSGLHLIHGAASGNGWIRPEASDAVLYVSRRTRLTLRLPRSHLQQAQALSGEALDIAGHILQIGKAREKPLAKTDILFSRYVLSNEQDSDEDFLKTAMAEIKRLEINCRKLMPGRGHQFQTLQGTVFTRSLMLADLSFEDAIRLQQAGLGQGRKQGFGLFIPHKGIQAVNQAKQD</sequence>
<dbReference type="Pfam" id="PF09559">
    <property type="entry name" value="Cas6"/>
    <property type="match status" value="1"/>
</dbReference>
<accession>A0A1H6F7X2</accession>
<dbReference type="NCBIfam" id="TIGR02807">
    <property type="entry name" value="cas6_cmx6"/>
    <property type="match status" value="1"/>
</dbReference>
<gene>
    <name evidence="1" type="primary">cas6</name>
    <name evidence="1" type="ORF">MBHS_02075</name>
</gene>
<protein>
    <submittedName>
        <fullName evidence="1">CRISPR-associated endonuclease Cas6</fullName>
        <ecNumber evidence="1">3.1.-.-</ecNumber>
    </submittedName>
</protein>
<organism evidence="1 2">
    <name type="scientific">Candidatus Venteria ishoeyi</name>
    <dbReference type="NCBI Taxonomy" id="1899563"/>
    <lineage>
        <taxon>Bacteria</taxon>
        <taxon>Pseudomonadati</taxon>
        <taxon>Pseudomonadota</taxon>
        <taxon>Gammaproteobacteria</taxon>
        <taxon>Thiotrichales</taxon>
        <taxon>Thiotrichaceae</taxon>
        <taxon>Venteria</taxon>
    </lineage>
</organism>
<dbReference type="Proteomes" id="UP000236724">
    <property type="component" value="Unassembled WGS sequence"/>
</dbReference>
<evidence type="ECO:0000313" key="2">
    <source>
        <dbReference type="Proteomes" id="UP000236724"/>
    </source>
</evidence>
<dbReference type="RefSeq" id="WP_103920038.1">
    <property type="nucleotide sequence ID" value="NZ_FMSV02000440.1"/>
</dbReference>
<reference evidence="1 2" key="1">
    <citation type="submission" date="2016-10" db="EMBL/GenBank/DDBJ databases">
        <authorList>
            <person name="de Groot N.N."/>
        </authorList>
    </citation>
    <scope>NUCLEOTIDE SEQUENCE [LARGE SCALE GENOMIC DNA]</scope>
    <source>
        <strain evidence="1">MBHS1</strain>
    </source>
</reference>
<name>A0A1H6F7X2_9GAMM</name>
<evidence type="ECO:0000313" key="1">
    <source>
        <dbReference type="EMBL" id="SEH06220.1"/>
    </source>
</evidence>
<dbReference type="OrthoDB" id="9779370at2"/>
<dbReference type="GO" id="GO:0016787">
    <property type="term" value="F:hydrolase activity"/>
    <property type="evidence" value="ECO:0007669"/>
    <property type="project" value="UniProtKB-KW"/>
</dbReference>
<proteinExistence type="predicted"/>
<dbReference type="EC" id="3.1.-.-" evidence="1"/>
<keyword evidence="1" id="KW-0378">Hydrolase</keyword>